<dbReference type="InterPro" id="IPR010982">
    <property type="entry name" value="Lambda_DNA-bd_dom_sf"/>
</dbReference>
<dbReference type="SUPFAM" id="SSF53822">
    <property type="entry name" value="Periplasmic binding protein-like I"/>
    <property type="match status" value="1"/>
</dbReference>
<dbReference type="AlphaFoldDB" id="A0A516SG45"/>
<dbReference type="SMART" id="SM00354">
    <property type="entry name" value="HTH_LACI"/>
    <property type="match status" value="1"/>
</dbReference>
<dbReference type="InterPro" id="IPR028082">
    <property type="entry name" value="Peripla_BP_I"/>
</dbReference>
<dbReference type="Pfam" id="PF00356">
    <property type="entry name" value="LacI"/>
    <property type="match status" value="1"/>
</dbReference>
<dbReference type="Gene3D" id="3.40.50.2300">
    <property type="match status" value="2"/>
</dbReference>
<dbReference type="Gene3D" id="1.10.260.40">
    <property type="entry name" value="lambda repressor-like DNA-binding domains"/>
    <property type="match status" value="1"/>
</dbReference>
<dbReference type="PANTHER" id="PTHR30146">
    <property type="entry name" value="LACI-RELATED TRANSCRIPTIONAL REPRESSOR"/>
    <property type="match status" value="1"/>
</dbReference>
<organism evidence="5 6">
    <name type="scientific">Chitinimonas arctica</name>
    <dbReference type="NCBI Taxonomy" id="2594795"/>
    <lineage>
        <taxon>Bacteria</taxon>
        <taxon>Pseudomonadati</taxon>
        <taxon>Pseudomonadota</taxon>
        <taxon>Betaproteobacteria</taxon>
        <taxon>Neisseriales</taxon>
        <taxon>Chitinibacteraceae</taxon>
        <taxon>Chitinimonas</taxon>
    </lineage>
</organism>
<dbReference type="GO" id="GO:0003700">
    <property type="term" value="F:DNA-binding transcription factor activity"/>
    <property type="evidence" value="ECO:0007669"/>
    <property type="project" value="TreeGrafter"/>
</dbReference>
<protein>
    <submittedName>
        <fullName evidence="5">LacI family DNA-binding transcriptional regulator</fullName>
    </submittedName>
</protein>
<dbReference type="PANTHER" id="PTHR30146:SF109">
    <property type="entry name" value="HTH-TYPE TRANSCRIPTIONAL REGULATOR GALS"/>
    <property type="match status" value="1"/>
</dbReference>
<evidence type="ECO:0000259" key="4">
    <source>
        <dbReference type="PROSITE" id="PS50932"/>
    </source>
</evidence>
<name>A0A516SG45_9NEIS</name>
<dbReference type="Proteomes" id="UP000317550">
    <property type="component" value="Chromosome"/>
</dbReference>
<dbReference type="InterPro" id="IPR001761">
    <property type="entry name" value="Peripla_BP/Lac1_sug-bd_dom"/>
</dbReference>
<dbReference type="GO" id="GO:0000976">
    <property type="term" value="F:transcription cis-regulatory region binding"/>
    <property type="evidence" value="ECO:0007669"/>
    <property type="project" value="TreeGrafter"/>
</dbReference>
<dbReference type="OrthoDB" id="3510266at2"/>
<evidence type="ECO:0000256" key="2">
    <source>
        <dbReference type="ARBA" id="ARBA00023125"/>
    </source>
</evidence>
<dbReference type="EMBL" id="CP041730">
    <property type="protein sequence ID" value="QDQ27137.1"/>
    <property type="molecule type" value="Genomic_DNA"/>
</dbReference>
<dbReference type="InterPro" id="IPR000843">
    <property type="entry name" value="HTH_LacI"/>
</dbReference>
<evidence type="ECO:0000313" key="5">
    <source>
        <dbReference type="EMBL" id="QDQ27137.1"/>
    </source>
</evidence>
<evidence type="ECO:0000256" key="1">
    <source>
        <dbReference type="ARBA" id="ARBA00023015"/>
    </source>
</evidence>
<dbReference type="CDD" id="cd20010">
    <property type="entry name" value="PBP1_AglR-like"/>
    <property type="match status" value="1"/>
</dbReference>
<dbReference type="KEGG" id="cari:FNU76_12615"/>
<evidence type="ECO:0000313" key="6">
    <source>
        <dbReference type="Proteomes" id="UP000317550"/>
    </source>
</evidence>
<proteinExistence type="predicted"/>
<feature type="domain" description="HTH lacI-type" evidence="4">
    <location>
        <begin position="1"/>
        <end position="55"/>
    </location>
</feature>
<keyword evidence="2 5" id="KW-0238">DNA-binding</keyword>
<evidence type="ECO:0000256" key="3">
    <source>
        <dbReference type="ARBA" id="ARBA00023163"/>
    </source>
</evidence>
<accession>A0A516SG45</accession>
<sequence>MDLKALSLHLNLSMTTVSRALNGYSDVSLKTRQRVIEAAQTLGYQPNPVARSLARGKANAIGIVYPLEAGDVADPRFLEVVSGITEGLAPAKIDLLLASATHKGELDTYDRLVHGRRVDGFIVARTLRHDERIDYLRQTGVPFLAYGRSAQCNDYPWFDFDNEAGSVLAVERLVALGHRRIAYIHASLDYNFAFQRHAGFLQGMRMAGLAPEAQWLLPAGLARRSGYTAMSRLLDQPALPSAVIIDNNLAGVGAVRAMLDRGIAIGRDLSVIVYDGIPPDTLLTLKMTSVVQPTQQESGLRMAQLIQKVIAGDDLLADLQMLCQPEILPGESDGPCRP</sequence>
<keyword evidence="6" id="KW-1185">Reference proteome</keyword>
<dbReference type="SUPFAM" id="SSF47413">
    <property type="entry name" value="lambda repressor-like DNA-binding domains"/>
    <property type="match status" value="1"/>
</dbReference>
<dbReference type="RefSeq" id="WP_144278530.1">
    <property type="nucleotide sequence ID" value="NZ_CP041730.1"/>
</dbReference>
<keyword evidence="1" id="KW-0805">Transcription regulation</keyword>
<reference evidence="5" key="1">
    <citation type="journal article" date="2020" name="Int. J. Syst. Evol. Microbiol.">
        <title>Chitinimonas arctica sp. nov., isolated from Arctic tundra soil.</title>
        <authorList>
            <person name="Xu Q."/>
            <person name="Jiang F."/>
            <person name="Da X."/>
            <person name="Zhang Y."/>
            <person name="Geng Y."/>
            <person name="Qin K."/>
            <person name="Liu J."/>
            <person name="Peng F."/>
        </authorList>
    </citation>
    <scope>NUCLEOTIDE SEQUENCE</scope>
    <source>
        <strain evidence="5">R3-44</strain>
    </source>
</reference>
<dbReference type="CDD" id="cd01392">
    <property type="entry name" value="HTH_LacI"/>
    <property type="match status" value="1"/>
</dbReference>
<dbReference type="PROSITE" id="PS50932">
    <property type="entry name" value="HTH_LACI_2"/>
    <property type="match status" value="1"/>
</dbReference>
<gene>
    <name evidence="5" type="ORF">FNU76_12615</name>
</gene>
<keyword evidence="3" id="KW-0804">Transcription</keyword>
<dbReference type="Pfam" id="PF00532">
    <property type="entry name" value="Peripla_BP_1"/>
    <property type="match status" value="1"/>
</dbReference>